<comment type="pathway">
    <text evidence="1 6">Carbohydrate biosynthesis; dTDP-L-rhamnose biosynthesis.</text>
</comment>
<evidence type="ECO:0000256" key="1">
    <source>
        <dbReference type="ARBA" id="ARBA00004781"/>
    </source>
</evidence>
<comment type="catalytic activity">
    <reaction evidence="5">
        <text>dTDP-beta-L-rhamnose + NADP(+) = dTDP-4-dehydro-beta-L-rhamnose + NADPH + H(+)</text>
        <dbReference type="Rhea" id="RHEA:21796"/>
        <dbReference type="ChEBI" id="CHEBI:15378"/>
        <dbReference type="ChEBI" id="CHEBI:57510"/>
        <dbReference type="ChEBI" id="CHEBI:57783"/>
        <dbReference type="ChEBI" id="CHEBI:58349"/>
        <dbReference type="ChEBI" id="CHEBI:62830"/>
        <dbReference type="EC" id="1.1.1.133"/>
    </reaction>
</comment>
<dbReference type="SUPFAM" id="SSF51735">
    <property type="entry name" value="NAD(P)-binding Rossmann-fold domains"/>
    <property type="match status" value="1"/>
</dbReference>
<name>A0ABP8R0G8_9SPHI</name>
<dbReference type="InterPro" id="IPR029903">
    <property type="entry name" value="RmlD-like-bd"/>
</dbReference>
<dbReference type="RefSeq" id="WP_345066041.1">
    <property type="nucleotide sequence ID" value="NZ_BAABGR010000015.1"/>
</dbReference>
<dbReference type="NCBIfam" id="TIGR01214">
    <property type="entry name" value="rmlD"/>
    <property type="match status" value="1"/>
</dbReference>
<comment type="similarity">
    <text evidence="2 6">Belongs to the dTDP-4-dehydrorhamnose reductase family.</text>
</comment>
<dbReference type="EMBL" id="BAABGR010000015">
    <property type="protein sequence ID" value="GAA4514795.1"/>
    <property type="molecule type" value="Genomic_DNA"/>
</dbReference>
<dbReference type="InterPro" id="IPR036291">
    <property type="entry name" value="NAD(P)-bd_dom_sf"/>
</dbReference>
<gene>
    <name evidence="8" type="primary">rfbD_1</name>
    <name evidence="8" type="ORF">GCM10023173_11790</name>
</gene>
<dbReference type="PANTHER" id="PTHR10491:SF4">
    <property type="entry name" value="METHIONINE ADENOSYLTRANSFERASE 2 SUBUNIT BETA"/>
    <property type="match status" value="1"/>
</dbReference>
<accession>A0ABP8R0G8</accession>
<sequence>MMNRQRIVITGASGQLGSELKDLLSGEPLWDCVFLGRQQLPLEQTEAIEGLLSGYAPDILIHAGAYTAVDKAEEEADLADKVNHLACAEIARYCRHHQVKLIAISTDYVFDGLSEEPLNEEAPTRPINRYGITKLEGEKAIQKICPDAIIIRTSWVYSSYGRNFVKTMLRLMDEREEISVVNDQVGSPTYAADLATAIRDILKAERWVPGVYHYSNEGQLSWYDFAVAIKELAGKSCVVRPISSEEFPTMAKRPKYSLLDKAKIKQTFGLEVPYWKDSLQSMLAKINSQNSK</sequence>
<evidence type="ECO:0000313" key="9">
    <source>
        <dbReference type="Proteomes" id="UP001500394"/>
    </source>
</evidence>
<reference evidence="9" key="1">
    <citation type="journal article" date="2019" name="Int. J. Syst. Evol. Microbiol.">
        <title>The Global Catalogue of Microorganisms (GCM) 10K type strain sequencing project: providing services to taxonomists for standard genome sequencing and annotation.</title>
        <authorList>
            <consortium name="The Broad Institute Genomics Platform"/>
            <consortium name="The Broad Institute Genome Sequencing Center for Infectious Disease"/>
            <person name="Wu L."/>
            <person name="Ma J."/>
        </authorList>
    </citation>
    <scope>NUCLEOTIDE SEQUENCE [LARGE SCALE GENOMIC DNA]</scope>
    <source>
        <strain evidence="9">JCM 17858</strain>
    </source>
</reference>
<evidence type="ECO:0000313" key="8">
    <source>
        <dbReference type="EMBL" id="GAA4514795.1"/>
    </source>
</evidence>
<dbReference type="Pfam" id="PF04321">
    <property type="entry name" value="RmlD_sub_bind"/>
    <property type="match status" value="1"/>
</dbReference>
<evidence type="ECO:0000256" key="3">
    <source>
        <dbReference type="ARBA" id="ARBA00012929"/>
    </source>
</evidence>
<keyword evidence="9" id="KW-1185">Reference proteome</keyword>
<comment type="function">
    <text evidence="6">Catalyzes the reduction of dTDP-6-deoxy-L-lyxo-4-hexulose to yield dTDP-L-rhamnose.</text>
</comment>
<evidence type="ECO:0000256" key="5">
    <source>
        <dbReference type="ARBA" id="ARBA00048200"/>
    </source>
</evidence>
<evidence type="ECO:0000256" key="6">
    <source>
        <dbReference type="RuleBase" id="RU364082"/>
    </source>
</evidence>
<evidence type="ECO:0000256" key="4">
    <source>
        <dbReference type="ARBA" id="ARBA00017099"/>
    </source>
</evidence>
<keyword evidence="6" id="KW-0521">NADP</keyword>
<keyword evidence="6" id="KW-0560">Oxidoreductase</keyword>
<dbReference type="CDD" id="cd05254">
    <property type="entry name" value="dTDP_HR_like_SDR_e"/>
    <property type="match status" value="1"/>
</dbReference>
<evidence type="ECO:0000256" key="2">
    <source>
        <dbReference type="ARBA" id="ARBA00010944"/>
    </source>
</evidence>
<dbReference type="Gene3D" id="3.40.50.720">
    <property type="entry name" value="NAD(P)-binding Rossmann-like Domain"/>
    <property type="match status" value="1"/>
</dbReference>
<evidence type="ECO:0000259" key="7">
    <source>
        <dbReference type="Pfam" id="PF04321"/>
    </source>
</evidence>
<dbReference type="InterPro" id="IPR005913">
    <property type="entry name" value="dTDP_dehydrorham_reduct"/>
</dbReference>
<dbReference type="Gene3D" id="3.90.25.10">
    <property type="entry name" value="UDP-galactose 4-epimerase, domain 1"/>
    <property type="match status" value="1"/>
</dbReference>
<dbReference type="EC" id="1.1.1.133" evidence="3 6"/>
<feature type="domain" description="RmlD-like substrate binding" evidence="7">
    <location>
        <begin position="6"/>
        <end position="286"/>
    </location>
</feature>
<protein>
    <recommendedName>
        <fullName evidence="4 6">dTDP-4-dehydrorhamnose reductase</fullName>
        <ecNumber evidence="3 6">1.1.1.133</ecNumber>
    </recommendedName>
</protein>
<proteinExistence type="inferred from homology"/>
<dbReference type="Proteomes" id="UP001500394">
    <property type="component" value="Unassembled WGS sequence"/>
</dbReference>
<dbReference type="PANTHER" id="PTHR10491">
    <property type="entry name" value="DTDP-4-DEHYDRORHAMNOSE REDUCTASE"/>
    <property type="match status" value="1"/>
</dbReference>
<organism evidence="8 9">
    <name type="scientific">Sphingobacterium thermophilum</name>
    <dbReference type="NCBI Taxonomy" id="768534"/>
    <lineage>
        <taxon>Bacteria</taxon>
        <taxon>Pseudomonadati</taxon>
        <taxon>Bacteroidota</taxon>
        <taxon>Sphingobacteriia</taxon>
        <taxon>Sphingobacteriales</taxon>
        <taxon>Sphingobacteriaceae</taxon>
        <taxon>Sphingobacterium</taxon>
    </lineage>
</organism>
<comment type="caution">
    <text evidence="8">The sequence shown here is derived from an EMBL/GenBank/DDBJ whole genome shotgun (WGS) entry which is preliminary data.</text>
</comment>